<proteinExistence type="predicted"/>
<reference evidence="1 2" key="1">
    <citation type="submission" date="2016-08" db="EMBL/GenBank/DDBJ databases">
        <title>Genomes of anaerobic fungi encode conserved fungal cellulosomes for biomass hydrolysis.</title>
        <authorList>
            <consortium name="DOE Joint Genome Institute"/>
            <person name="Haitjema C.H."/>
            <person name="Gilmore S.P."/>
            <person name="Henske J.K."/>
            <person name="Solomon K.V."/>
            <person name="De Groot R."/>
            <person name="Kuo A."/>
            <person name="Mondo S.J."/>
            <person name="Salamov A.A."/>
            <person name="Labutti K."/>
            <person name="Zhao Z."/>
            <person name="Chiniquy J."/>
            <person name="Barry K."/>
            <person name="Brewer H.M."/>
            <person name="Purvine S.O."/>
            <person name="Wright A.T."/>
            <person name="Boxma B."/>
            <person name="Van Alen T."/>
            <person name="Hackstein J.H."/>
            <person name="Baker S.E."/>
            <person name="Grigoriev I.V."/>
            <person name="O'Malley M.A."/>
        </authorList>
    </citation>
    <scope>NUCLEOTIDE SEQUENCE [LARGE SCALE GENOMIC DNA]</scope>
    <source>
        <strain evidence="2">finn</strain>
    </source>
</reference>
<dbReference type="EMBL" id="MCFH01000013">
    <property type="protein sequence ID" value="ORX53351.1"/>
    <property type="molecule type" value="Genomic_DNA"/>
</dbReference>
<dbReference type="AlphaFoldDB" id="A0A1Y1VDE7"/>
<evidence type="ECO:0000313" key="1">
    <source>
        <dbReference type="EMBL" id="ORX53351.1"/>
    </source>
</evidence>
<accession>A0A1Y1VDE7</accession>
<dbReference type="OrthoDB" id="10537634at2759"/>
<keyword evidence="2" id="KW-1185">Reference proteome</keyword>
<dbReference type="Pfam" id="PF12855">
    <property type="entry name" value="Ecl1"/>
    <property type="match status" value="1"/>
</dbReference>
<evidence type="ECO:0000313" key="2">
    <source>
        <dbReference type="Proteomes" id="UP000193719"/>
    </source>
</evidence>
<comment type="caution">
    <text evidence="1">The sequence shown here is derived from an EMBL/GenBank/DDBJ whole genome shotgun (WGS) entry which is preliminary data.</text>
</comment>
<dbReference type="Proteomes" id="UP000193719">
    <property type="component" value="Unassembled WGS sequence"/>
</dbReference>
<sequence>MNVDLNWCPCGKQFHGEGMYCSNACYLKDLTSNNLKKDFFYSDNIYQKNFSKYMNITTTAAYVKVPDVKNMILSASNNLAFKNRKKHQSNYYYNGNYNHSHGHSYNVQNYTSNLASSYESNTSTIDDYFKKQTFTKVEDIPKQNETLLKSKIDENVKEKTETKSYNSRSSYKIEAVYPVQNFTRNTIAVY</sequence>
<protein>
    <submittedName>
        <fullName evidence="1">Uncharacterized protein</fullName>
    </submittedName>
</protein>
<dbReference type="InterPro" id="IPR024368">
    <property type="entry name" value="Ecl1/2/3"/>
</dbReference>
<reference evidence="1 2" key="2">
    <citation type="submission" date="2016-08" db="EMBL/GenBank/DDBJ databases">
        <title>Pervasive Adenine N6-methylation of Active Genes in Fungi.</title>
        <authorList>
            <consortium name="DOE Joint Genome Institute"/>
            <person name="Mondo S.J."/>
            <person name="Dannebaum R.O."/>
            <person name="Kuo R.C."/>
            <person name="Labutti K."/>
            <person name="Haridas S."/>
            <person name="Kuo A."/>
            <person name="Salamov A."/>
            <person name="Ahrendt S.R."/>
            <person name="Lipzen A."/>
            <person name="Sullivan W."/>
            <person name="Andreopoulos W.B."/>
            <person name="Clum A."/>
            <person name="Lindquist E."/>
            <person name="Daum C."/>
            <person name="Ramamoorthy G.K."/>
            <person name="Gryganskyi A."/>
            <person name="Culley D."/>
            <person name="Magnuson J.K."/>
            <person name="James T.Y."/>
            <person name="O'Malley M.A."/>
            <person name="Stajich J.E."/>
            <person name="Spatafora J.W."/>
            <person name="Visel A."/>
            <person name="Grigoriev I.V."/>
        </authorList>
    </citation>
    <scope>NUCLEOTIDE SEQUENCE [LARGE SCALE GENOMIC DNA]</scope>
    <source>
        <strain evidence="2">finn</strain>
    </source>
</reference>
<name>A0A1Y1VDE7_9FUNG</name>
<gene>
    <name evidence="1" type="ORF">BCR36DRAFT_582203</name>
</gene>
<organism evidence="1 2">
    <name type="scientific">Piromyces finnis</name>
    <dbReference type="NCBI Taxonomy" id="1754191"/>
    <lineage>
        <taxon>Eukaryota</taxon>
        <taxon>Fungi</taxon>
        <taxon>Fungi incertae sedis</taxon>
        <taxon>Chytridiomycota</taxon>
        <taxon>Chytridiomycota incertae sedis</taxon>
        <taxon>Neocallimastigomycetes</taxon>
        <taxon>Neocallimastigales</taxon>
        <taxon>Neocallimastigaceae</taxon>
        <taxon>Piromyces</taxon>
    </lineage>
</organism>